<keyword evidence="2 3" id="KW-0802">TPR repeat</keyword>
<dbReference type="InterPro" id="IPR052346">
    <property type="entry name" value="O-mannosyl-transferase_TMTC"/>
</dbReference>
<name>A0A5A8F931_9BACT</name>
<dbReference type="Proteomes" id="UP000322876">
    <property type="component" value="Unassembled WGS sequence"/>
</dbReference>
<evidence type="ECO:0000313" key="4">
    <source>
        <dbReference type="EMBL" id="KAA0259422.1"/>
    </source>
</evidence>
<reference evidence="4 5" key="1">
    <citation type="submission" date="2019-06" db="EMBL/GenBank/DDBJ databases">
        <title>Genomic insights into carbon and energy metabolism of Deferribacter autotrophicus revealed new metabolic traits in the phylum Deferribacteres.</title>
        <authorList>
            <person name="Slobodkin A.I."/>
            <person name="Slobodkina G.B."/>
            <person name="Allioux M."/>
            <person name="Alain K."/>
            <person name="Jebbar M."/>
            <person name="Shadrin V."/>
            <person name="Kublanov I.V."/>
            <person name="Toshchakov S.V."/>
            <person name="Bonch-Osmolovskaya E.A."/>
        </authorList>
    </citation>
    <scope>NUCLEOTIDE SEQUENCE [LARGE SCALE GENOMIC DNA]</scope>
    <source>
        <strain evidence="4 5">SL50</strain>
    </source>
</reference>
<dbReference type="OrthoDB" id="9814448at2"/>
<dbReference type="SMART" id="SM00028">
    <property type="entry name" value="TPR"/>
    <property type="match status" value="8"/>
</dbReference>
<dbReference type="PROSITE" id="PS51257">
    <property type="entry name" value="PROKAR_LIPOPROTEIN"/>
    <property type="match status" value="1"/>
</dbReference>
<feature type="repeat" description="TPR" evidence="3">
    <location>
        <begin position="205"/>
        <end position="238"/>
    </location>
</feature>
<keyword evidence="1" id="KW-0677">Repeat</keyword>
<organism evidence="4 5">
    <name type="scientific">Deferribacter autotrophicus</name>
    <dbReference type="NCBI Taxonomy" id="500465"/>
    <lineage>
        <taxon>Bacteria</taxon>
        <taxon>Pseudomonadati</taxon>
        <taxon>Deferribacterota</taxon>
        <taxon>Deferribacteres</taxon>
        <taxon>Deferribacterales</taxon>
        <taxon>Deferribacteraceae</taxon>
        <taxon>Deferribacter</taxon>
    </lineage>
</organism>
<dbReference type="EMBL" id="VFJB01000001">
    <property type="protein sequence ID" value="KAA0259422.1"/>
    <property type="molecule type" value="Genomic_DNA"/>
</dbReference>
<evidence type="ECO:0000256" key="3">
    <source>
        <dbReference type="PROSITE-ProRule" id="PRU00339"/>
    </source>
</evidence>
<sequence length="905" mass="107476">MKKLISIVILIFIVLSCSDKKKELVQDNKTKNLPINSVIEIKKETISKGNQLFLDGKYQEALRFYEKGVKENRSVAYYNIGVSYYLLGDLEESEKYFKLAIDDDKNFKEAYINLVAVLIQENKVDEAEKYIQFLEGYKDLKTYINLANLYLKKGSTAKSYYYFQKAMEIDEKNEFVRASYGNFLISIEEVDKGIEILSKIKKKGYDEYYNLAKAYFYKKDYRKSIDNVKKAIDLKKTEQALKLLAENYNKIQDYILEATVLSQLIEISNKPEFRYRYALALYKSGDFSKAKEVVTALINEFPNESRYYKLKYDILINERKYNEALQVVKNAYTNLKSSFFRYLYIRHLLLYFDNVKKAYQLIKNVKEEDDYILLSKAIYYAKIGKFQIANNYLSNISNKGSDYYLLVSYILLKQRDYKRALENIEKISRYENRYYLYKFIALWNLGYFDALLTLSKERLNYLKYNRELPKVSFKLKSSIYDIGFFYRYDGKFEDILRLFLFPLVIDPNESIEFLTLGYKLLQDNENLKAIIELKKSANFNNGIMYNNKGVDYFLNGDFYKAINYFQKAAKYLKNNPFVTYNLGIGYLALGDLKKAYYYFDNSLLNNRFILYSYLGKAVVFYLRGEATRIISQYDLVINNYDEAVNSVNYPHIFLLAKYFAMIGLGKYDDVIFEISNSKSEFNYELFVGKLAQFMKEGQVGVFDKDEFSVIYHFECFDELLRKDFSLTGDRVCKNYKLYSNLYLSKRNMYNFSNKMDKYELAQYIMYNLAINQLDNVLKGLKILSRKDFRYSKLYEISLYYFLLKKDFVNAEASYTALEKLKFKNLFTQYYRMLYFLLNYNEKRLIKEINSFIKEYPVDYRGLMVDTLLSFKNNNLKKVLDDLISMKNIEPKINEKVNLEILIDDI</sequence>
<dbReference type="PROSITE" id="PS50005">
    <property type="entry name" value="TPR"/>
    <property type="match status" value="4"/>
</dbReference>
<dbReference type="Gene3D" id="1.25.40.10">
    <property type="entry name" value="Tetratricopeptide repeat domain"/>
    <property type="match status" value="4"/>
</dbReference>
<dbReference type="PANTHER" id="PTHR44227:SF3">
    <property type="entry name" value="PROTEIN O-MANNOSYL-TRANSFERASE TMTC4"/>
    <property type="match status" value="1"/>
</dbReference>
<feature type="repeat" description="TPR" evidence="3">
    <location>
        <begin position="140"/>
        <end position="173"/>
    </location>
</feature>
<dbReference type="Pfam" id="PF13181">
    <property type="entry name" value="TPR_8"/>
    <property type="match status" value="3"/>
</dbReference>
<evidence type="ECO:0000256" key="2">
    <source>
        <dbReference type="ARBA" id="ARBA00022803"/>
    </source>
</evidence>
<dbReference type="PANTHER" id="PTHR44227">
    <property type="match status" value="1"/>
</dbReference>
<proteinExistence type="predicted"/>
<dbReference type="InterPro" id="IPR019734">
    <property type="entry name" value="TPR_rpt"/>
</dbReference>
<comment type="caution">
    <text evidence="4">The sequence shown here is derived from an EMBL/GenBank/DDBJ whole genome shotgun (WGS) entry which is preliminary data.</text>
</comment>
<feature type="repeat" description="TPR" evidence="3">
    <location>
        <begin position="542"/>
        <end position="575"/>
    </location>
</feature>
<keyword evidence="5" id="KW-1185">Reference proteome</keyword>
<accession>A0A5A8F931</accession>
<protein>
    <submittedName>
        <fullName evidence="4">Tetratricopeptide repeat protein</fullName>
    </submittedName>
</protein>
<dbReference type="SUPFAM" id="SSF81901">
    <property type="entry name" value="HCP-like"/>
    <property type="match status" value="1"/>
</dbReference>
<evidence type="ECO:0000313" key="5">
    <source>
        <dbReference type="Proteomes" id="UP000322876"/>
    </source>
</evidence>
<dbReference type="AlphaFoldDB" id="A0A5A8F931"/>
<gene>
    <name evidence="4" type="ORF">FHQ18_00655</name>
</gene>
<evidence type="ECO:0000256" key="1">
    <source>
        <dbReference type="ARBA" id="ARBA00022737"/>
    </source>
</evidence>
<dbReference type="RefSeq" id="WP_149265243.1">
    <property type="nucleotide sequence ID" value="NZ_VFJB01000001.1"/>
</dbReference>
<dbReference type="SUPFAM" id="SSF48452">
    <property type="entry name" value="TPR-like"/>
    <property type="match status" value="2"/>
</dbReference>
<feature type="repeat" description="TPR" evidence="3">
    <location>
        <begin position="74"/>
        <end position="107"/>
    </location>
</feature>
<dbReference type="InterPro" id="IPR011990">
    <property type="entry name" value="TPR-like_helical_dom_sf"/>
</dbReference>